<keyword evidence="4" id="KW-1185">Reference proteome</keyword>
<dbReference type="EMBL" id="CP003940">
    <property type="protein sequence ID" value="AFZ46309.1"/>
    <property type="molecule type" value="Genomic_DNA"/>
</dbReference>
<protein>
    <submittedName>
        <fullName evidence="3">Diguanylate cyclase with PAS/PAC sensor</fullName>
    </submittedName>
</protein>
<dbReference type="eggNOG" id="COG5001">
    <property type="taxonomic scope" value="Bacteria"/>
</dbReference>
<dbReference type="HOGENOM" id="CLU_605086_0_0_3"/>
<dbReference type="NCBIfam" id="TIGR00254">
    <property type="entry name" value="GGDEF"/>
    <property type="match status" value="1"/>
</dbReference>
<dbReference type="InterPro" id="IPR029787">
    <property type="entry name" value="Nucleotide_cyclase"/>
</dbReference>
<dbReference type="KEGG" id="csn:Cyast_0329"/>
<dbReference type="NCBIfam" id="TIGR00229">
    <property type="entry name" value="sensory_box"/>
    <property type="match status" value="1"/>
</dbReference>
<dbReference type="InterPro" id="IPR008984">
    <property type="entry name" value="SMAD_FHA_dom_sf"/>
</dbReference>
<name>K9YHJ3_CYASC</name>
<evidence type="ECO:0000313" key="3">
    <source>
        <dbReference type="EMBL" id="AFZ46309.1"/>
    </source>
</evidence>
<dbReference type="SMART" id="SM00267">
    <property type="entry name" value="GGDEF"/>
    <property type="match status" value="1"/>
</dbReference>
<sequence>MIDDNPLKHLLSLELSTGKKTFLLEKKFYSVGRSSSNSIIINHRVTSRHHSLIIKATYHRKKENKADTAFWILDGDWQGQKSRNGLFINTEKIDLHKLVPGDIIIFGGIEIRAKYDIVDIRSKELFSVLDKKHITEIPLSTEVNDINHFDQISSNNDYQELKYLGEENNYCNNTIAELIEGIILIDSHHLQIVDCNLSLIKLLGYDTKEEILDLNLEQLFPLDIEILKDDIYLLNNQYSDVSRDSVIKTKENKILSVELKVRFTEKLGQKIICLSVLDLTQQRKLEELLRYQIYHNPVTNLPNYKLFKEHFFSLLANYSALDDGFISLILVKINEWQEIGYNYNYEVSELILKTIGKRFKQLISSKDIVYHWRDDQFAFLLAQNTSDYSEKIKYQILQVAEESFSVNEEQIKVSLSIGEASYPEDGSYDEILLQKADRTLTENYYEYVKEKC</sequence>
<dbReference type="InterPro" id="IPR052155">
    <property type="entry name" value="Biofilm_reg_signaling"/>
</dbReference>
<dbReference type="eggNOG" id="COG1716">
    <property type="taxonomic scope" value="Bacteria"/>
</dbReference>
<dbReference type="Pfam" id="PF00498">
    <property type="entry name" value="FHA"/>
    <property type="match status" value="1"/>
</dbReference>
<dbReference type="InterPro" id="IPR000160">
    <property type="entry name" value="GGDEF_dom"/>
</dbReference>
<dbReference type="CDD" id="cd01949">
    <property type="entry name" value="GGDEF"/>
    <property type="match status" value="1"/>
</dbReference>
<proteinExistence type="predicted"/>
<feature type="domain" description="FHA" evidence="1">
    <location>
        <begin position="29"/>
        <end position="93"/>
    </location>
</feature>
<dbReference type="InterPro" id="IPR000253">
    <property type="entry name" value="FHA_dom"/>
</dbReference>
<dbReference type="PROSITE" id="PS50887">
    <property type="entry name" value="GGDEF"/>
    <property type="match status" value="1"/>
</dbReference>
<evidence type="ECO:0000313" key="4">
    <source>
        <dbReference type="Proteomes" id="UP000010483"/>
    </source>
</evidence>
<dbReference type="Gene3D" id="2.60.200.20">
    <property type="match status" value="1"/>
</dbReference>
<dbReference type="PROSITE" id="PS50006">
    <property type="entry name" value="FHA_DOMAIN"/>
    <property type="match status" value="1"/>
</dbReference>
<dbReference type="CDD" id="cd00130">
    <property type="entry name" value="PAS"/>
    <property type="match status" value="1"/>
</dbReference>
<dbReference type="SUPFAM" id="SSF49879">
    <property type="entry name" value="SMAD/FHA domain"/>
    <property type="match status" value="1"/>
</dbReference>
<dbReference type="Pfam" id="PF00990">
    <property type="entry name" value="GGDEF"/>
    <property type="match status" value="1"/>
</dbReference>
<reference evidence="4" key="1">
    <citation type="journal article" date="2013" name="Proc. Natl. Acad. Sci. U.S.A.">
        <title>Improving the coverage of the cyanobacterial phylum using diversity-driven genome sequencing.</title>
        <authorList>
            <person name="Shih P.M."/>
            <person name="Wu D."/>
            <person name="Latifi A."/>
            <person name="Axen S.D."/>
            <person name="Fewer D.P."/>
            <person name="Talla E."/>
            <person name="Calteau A."/>
            <person name="Cai F."/>
            <person name="Tandeau de Marsac N."/>
            <person name="Rippka R."/>
            <person name="Herdman M."/>
            <person name="Sivonen K."/>
            <person name="Coursin T."/>
            <person name="Laurent T."/>
            <person name="Goodwin L."/>
            <person name="Nolan M."/>
            <person name="Davenport K.W."/>
            <person name="Han C.S."/>
            <person name="Rubin E.M."/>
            <person name="Eisen J.A."/>
            <person name="Woyke T."/>
            <person name="Gugger M."/>
            <person name="Kerfeld C.A."/>
        </authorList>
    </citation>
    <scope>NUCLEOTIDE SEQUENCE [LARGE SCALE GENOMIC DNA]</scope>
    <source>
        <strain evidence="4">ATCC 29140 / PCC 7202</strain>
    </source>
</reference>
<gene>
    <name evidence="3" type="ordered locus">Cyast_0329</name>
</gene>
<dbReference type="BioCyc" id="CSTA292563:G1353-332-MONOMER"/>
<dbReference type="InterPro" id="IPR035965">
    <property type="entry name" value="PAS-like_dom_sf"/>
</dbReference>
<dbReference type="Proteomes" id="UP000010483">
    <property type="component" value="Chromosome"/>
</dbReference>
<dbReference type="Pfam" id="PF13426">
    <property type="entry name" value="PAS_9"/>
    <property type="match status" value="1"/>
</dbReference>
<feature type="domain" description="GGDEF" evidence="2">
    <location>
        <begin position="324"/>
        <end position="452"/>
    </location>
</feature>
<accession>K9YHJ3</accession>
<dbReference type="STRING" id="292563.Cyast_0329"/>
<dbReference type="PANTHER" id="PTHR44757">
    <property type="entry name" value="DIGUANYLATE CYCLASE DGCP"/>
    <property type="match status" value="1"/>
</dbReference>
<dbReference type="PANTHER" id="PTHR44757:SF2">
    <property type="entry name" value="BIOFILM ARCHITECTURE MAINTENANCE PROTEIN MBAA"/>
    <property type="match status" value="1"/>
</dbReference>
<dbReference type="SUPFAM" id="SSF55785">
    <property type="entry name" value="PYP-like sensor domain (PAS domain)"/>
    <property type="match status" value="1"/>
</dbReference>
<organism evidence="3 4">
    <name type="scientific">Cyanobacterium stanieri (strain ATCC 29140 / PCC 7202)</name>
    <dbReference type="NCBI Taxonomy" id="292563"/>
    <lineage>
        <taxon>Bacteria</taxon>
        <taxon>Bacillati</taxon>
        <taxon>Cyanobacteriota</taxon>
        <taxon>Cyanophyceae</taxon>
        <taxon>Oscillatoriophycideae</taxon>
        <taxon>Chroococcales</taxon>
        <taxon>Geminocystaceae</taxon>
        <taxon>Cyanobacterium</taxon>
    </lineage>
</organism>
<dbReference type="SUPFAM" id="SSF55073">
    <property type="entry name" value="Nucleotide cyclase"/>
    <property type="match status" value="1"/>
</dbReference>
<evidence type="ECO:0000259" key="1">
    <source>
        <dbReference type="PROSITE" id="PS50006"/>
    </source>
</evidence>
<dbReference type="Gene3D" id="3.30.70.270">
    <property type="match status" value="1"/>
</dbReference>
<dbReference type="Gene3D" id="3.30.450.20">
    <property type="entry name" value="PAS domain"/>
    <property type="match status" value="1"/>
</dbReference>
<dbReference type="AlphaFoldDB" id="K9YHJ3"/>
<dbReference type="InterPro" id="IPR043128">
    <property type="entry name" value="Rev_trsase/Diguanyl_cyclase"/>
</dbReference>
<dbReference type="SMART" id="SM00240">
    <property type="entry name" value="FHA"/>
    <property type="match status" value="1"/>
</dbReference>
<evidence type="ECO:0000259" key="2">
    <source>
        <dbReference type="PROSITE" id="PS50887"/>
    </source>
</evidence>
<dbReference type="InterPro" id="IPR000014">
    <property type="entry name" value="PAS"/>
</dbReference>